<name>A0ABS4X8A9_9MICO</name>
<accession>A0ABS4X8A9</accession>
<reference evidence="1 2" key="1">
    <citation type="submission" date="2021-03" db="EMBL/GenBank/DDBJ databases">
        <title>Sequencing the genomes of 1000 actinobacteria strains.</title>
        <authorList>
            <person name="Klenk H.-P."/>
        </authorList>
    </citation>
    <scope>NUCLEOTIDE SEQUENCE [LARGE SCALE GENOMIC DNA]</scope>
    <source>
        <strain evidence="1 2">DSM 14566</strain>
    </source>
</reference>
<protein>
    <submittedName>
        <fullName evidence="1">Uncharacterized protein</fullName>
    </submittedName>
</protein>
<keyword evidence="2" id="KW-1185">Reference proteome</keyword>
<dbReference type="RefSeq" id="WP_209905316.1">
    <property type="nucleotide sequence ID" value="NZ_BAAAJW010000026.1"/>
</dbReference>
<comment type="caution">
    <text evidence="1">The sequence shown here is derived from an EMBL/GenBank/DDBJ whole genome shotgun (WGS) entry which is preliminary data.</text>
</comment>
<gene>
    <name evidence="1" type="ORF">JOF43_004462</name>
</gene>
<dbReference type="EMBL" id="JAGIOD010000002">
    <property type="protein sequence ID" value="MBP2384473.1"/>
    <property type="molecule type" value="Genomic_DNA"/>
</dbReference>
<proteinExistence type="predicted"/>
<organism evidence="1 2">
    <name type="scientific">Brachybacterium sacelli</name>
    <dbReference type="NCBI Taxonomy" id="173364"/>
    <lineage>
        <taxon>Bacteria</taxon>
        <taxon>Bacillati</taxon>
        <taxon>Actinomycetota</taxon>
        <taxon>Actinomycetes</taxon>
        <taxon>Micrococcales</taxon>
        <taxon>Dermabacteraceae</taxon>
        <taxon>Brachybacterium</taxon>
    </lineage>
</organism>
<dbReference type="Proteomes" id="UP001519290">
    <property type="component" value="Unassembled WGS sequence"/>
</dbReference>
<evidence type="ECO:0000313" key="1">
    <source>
        <dbReference type="EMBL" id="MBP2384473.1"/>
    </source>
</evidence>
<evidence type="ECO:0000313" key="2">
    <source>
        <dbReference type="Proteomes" id="UP001519290"/>
    </source>
</evidence>
<sequence>MSQLGHILELAEGSRLTEVSLHPLDEFDLLNANTLHLQIIRLDGRSDPSAFAGALSTFVPQLFATIYGNTPYGDGWIGLLLLSMDLGPDHPFILGDLAALAPLRRALDLTGIRPRSVRNVPMTDDRLRGLYASGAAEVNVLWGISDLVLGLLVELTGTPLGDIVDLAQGSESSDDQVRAPNRERLEARLMEWAATYEGPEL</sequence>